<dbReference type="EMBL" id="CP023737">
    <property type="protein sequence ID" value="ATQ69321.1"/>
    <property type="molecule type" value="Genomic_DNA"/>
</dbReference>
<dbReference type="NCBIfam" id="TIGR02283">
    <property type="entry name" value="MltB_2"/>
    <property type="match status" value="1"/>
</dbReference>
<feature type="domain" description="Peptidoglycan binding-like" evidence="2">
    <location>
        <begin position="385"/>
        <end position="439"/>
    </location>
</feature>
<accession>A0A2D2D2U3</accession>
<feature type="region of interest" description="Disordered" evidence="1">
    <location>
        <begin position="21"/>
        <end position="40"/>
    </location>
</feature>
<dbReference type="Pfam" id="PF13406">
    <property type="entry name" value="SLT_2"/>
    <property type="match status" value="1"/>
</dbReference>
<dbReference type="SUPFAM" id="SSF53955">
    <property type="entry name" value="Lysozyme-like"/>
    <property type="match status" value="1"/>
</dbReference>
<reference evidence="5" key="1">
    <citation type="submission" date="2017-10" db="EMBL/GenBank/DDBJ databases">
        <title>Completed PacBio SMRT sequence of Methylosinus trichosporium OB3b reveals presence of a third large plasmid.</title>
        <authorList>
            <person name="Charles T.C."/>
            <person name="Lynch M.D.J."/>
            <person name="Heil J.R."/>
            <person name="Cheng J."/>
        </authorList>
    </citation>
    <scope>NUCLEOTIDE SEQUENCE [LARGE SCALE GENOMIC DNA]</scope>
    <source>
        <strain evidence="5">OB3b</strain>
    </source>
</reference>
<protein>
    <submittedName>
        <fullName evidence="4">Lytic murein transglycosylase</fullName>
    </submittedName>
</protein>
<dbReference type="InterPro" id="IPR002477">
    <property type="entry name" value="Peptidoglycan-bd-like"/>
</dbReference>
<dbReference type="KEGG" id="mtw:CQW49_16610"/>
<dbReference type="InterPro" id="IPR011970">
    <property type="entry name" value="MltB_2"/>
</dbReference>
<dbReference type="Proteomes" id="UP000230709">
    <property type="component" value="Chromosome"/>
</dbReference>
<evidence type="ECO:0000259" key="3">
    <source>
        <dbReference type="Pfam" id="PF13406"/>
    </source>
</evidence>
<dbReference type="PANTHER" id="PTHR30163:SF8">
    <property type="entry name" value="LYTIC MUREIN TRANSGLYCOSYLASE"/>
    <property type="match status" value="1"/>
</dbReference>
<evidence type="ECO:0000313" key="5">
    <source>
        <dbReference type="Proteomes" id="UP000230709"/>
    </source>
</evidence>
<dbReference type="Gene3D" id="1.10.530.10">
    <property type="match status" value="1"/>
</dbReference>
<dbReference type="InterPro" id="IPR036365">
    <property type="entry name" value="PGBD-like_sf"/>
</dbReference>
<evidence type="ECO:0000259" key="2">
    <source>
        <dbReference type="Pfam" id="PF01471"/>
    </source>
</evidence>
<dbReference type="PANTHER" id="PTHR30163">
    <property type="entry name" value="MEMBRANE-BOUND LYTIC MUREIN TRANSGLYCOSYLASE B"/>
    <property type="match status" value="1"/>
</dbReference>
<keyword evidence="5" id="KW-1185">Reference proteome</keyword>
<dbReference type="Pfam" id="PF01471">
    <property type="entry name" value="PG_binding_1"/>
    <property type="match status" value="1"/>
</dbReference>
<organism evidence="4 5">
    <name type="scientific">Methylosinus trichosporium (strain ATCC 35070 / NCIMB 11131 / UNIQEM 75 / OB3b)</name>
    <dbReference type="NCBI Taxonomy" id="595536"/>
    <lineage>
        <taxon>Bacteria</taxon>
        <taxon>Pseudomonadati</taxon>
        <taxon>Pseudomonadota</taxon>
        <taxon>Alphaproteobacteria</taxon>
        <taxon>Hyphomicrobiales</taxon>
        <taxon>Methylocystaceae</taxon>
        <taxon>Methylosinus</taxon>
    </lineage>
</organism>
<dbReference type="InterPro" id="IPR031304">
    <property type="entry name" value="SLT_2"/>
</dbReference>
<dbReference type="GO" id="GO:0008933">
    <property type="term" value="F:peptidoglycan lytic transglycosylase activity"/>
    <property type="evidence" value="ECO:0007669"/>
    <property type="project" value="TreeGrafter"/>
</dbReference>
<dbReference type="InterPro" id="IPR043426">
    <property type="entry name" value="MltB-like"/>
</dbReference>
<feature type="domain" description="Transglycosylase SLT" evidence="3">
    <location>
        <begin position="79"/>
        <end position="363"/>
    </location>
</feature>
<dbReference type="GO" id="GO:0009253">
    <property type="term" value="P:peptidoglycan catabolic process"/>
    <property type="evidence" value="ECO:0007669"/>
    <property type="project" value="TreeGrafter"/>
</dbReference>
<dbReference type="AlphaFoldDB" id="A0A2D2D2U3"/>
<dbReference type="InterPro" id="IPR023346">
    <property type="entry name" value="Lysozyme-like_dom_sf"/>
</dbReference>
<proteinExistence type="predicted"/>
<dbReference type="Gene3D" id="1.10.8.350">
    <property type="entry name" value="Bacterial muramidase"/>
    <property type="match status" value="1"/>
</dbReference>
<sequence>MSIENATPPAVKRNGLRCKDSRKRRLSGARARPTELARRRGAPGLGRGGVYLKHLIVFFSFIAVCCGAASARDDSGLAAFLQNLWPAAERAGVSREVFDRAVESSSIETSVLQRPHTQAEFTISIPSYLSSALTPARVARGRSLATELAAPLARIEQRSGVASTTLLAILGVESNFGSATGAADTLSVLATLAYGGHRGTVFSDEYIAALVMLQRGYVARERLRGSWAGAMGQPQFLPSAYLKFAQSYDGEGPADIWTNRLDSLASIGNFLKESGWVAGLPPVIEVVVPPTFDYGALDLDLSQWRATGFSQADGGRLPESGAASLFQPAGAAGPTFLITDNFEAIRQYNTSDAYALSVALLAERIAGRKAPIAPWPKVAALSTADCMEMQRLLAARGLYRGTIDGKLGRTSRNAVHAFQLSVGLQPADGFATKAVLERLRGKGE</sequence>
<evidence type="ECO:0000256" key="1">
    <source>
        <dbReference type="SAM" id="MobiDB-lite"/>
    </source>
</evidence>
<dbReference type="Gene3D" id="1.10.101.10">
    <property type="entry name" value="PGBD-like superfamily/PGBD"/>
    <property type="match status" value="1"/>
</dbReference>
<name>A0A2D2D2U3_METT3</name>
<dbReference type="SUPFAM" id="SSF47090">
    <property type="entry name" value="PGBD-like"/>
    <property type="match status" value="1"/>
</dbReference>
<gene>
    <name evidence="4" type="ORF">CQW49_16610</name>
</gene>
<dbReference type="InterPro" id="IPR036366">
    <property type="entry name" value="PGBDSf"/>
</dbReference>
<evidence type="ECO:0000313" key="4">
    <source>
        <dbReference type="EMBL" id="ATQ69321.1"/>
    </source>
</evidence>